<proteinExistence type="inferred from homology"/>
<dbReference type="Pfam" id="PF11069">
    <property type="entry name" value="CFAP298"/>
    <property type="match status" value="1"/>
</dbReference>
<dbReference type="PANTHER" id="PTHR13238">
    <property type="entry name" value="PROTEIN C21ORF59"/>
    <property type="match status" value="1"/>
</dbReference>
<dbReference type="EMBL" id="GAKP01015008">
    <property type="protein sequence ID" value="JAC43944.1"/>
    <property type="molecule type" value="Transcribed_RNA"/>
</dbReference>
<dbReference type="AlphaFoldDB" id="A0A034VN88"/>
<dbReference type="GO" id="GO:0003352">
    <property type="term" value="P:regulation of cilium movement"/>
    <property type="evidence" value="ECO:0007669"/>
    <property type="project" value="InterPro"/>
</dbReference>
<accession>A0A034VN88</accession>
<sequence>MVLLQVKRGDENLFIYETSVDEDTTHVIRDITAIYNGRLKVYRVCSEIEELIEHGTMLPPEMVGLTDEQILELKLKDIWAEKCIPAGGFITNKDPLGRRNGQQPQEKMREILKKAMEDAKSFIDKKLVAARQPLQLKNVSEALNLLRGAITIVYPMQLPPHDIIRMEFNNTEDLSGTQASREVIEPAKAQLWFAGKQILSEQKLHKYVGRNDKTKIVVKINKQGEGPPGREAVLTEDMRKRMMAEAYRRQEQLKKLEQDDDDEYLNSAWADSSSLKRKVHGMDNVRFRIGQ</sequence>
<gene>
    <name evidence="2" type="primary">CU059</name>
</gene>
<organism evidence="2">
    <name type="scientific">Bactrocera dorsalis</name>
    <name type="common">Oriental fruit fly</name>
    <name type="synonym">Dacus dorsalis</name>
    <dbReference type="NCBI Taxonomy" id="27457"/>
    <lineage>
        <taxon>Eukaryota</taxon>
        <taxon>Metazoa</taxon>
        <taxon>Ecdysozoa</taxon>
        <taxon>Arthropoda</taxon>
        <taxon>Hexapoda</taxon>
        <taxon>Insecta</taxon>
        <taxon>Pterygota</taxon>
        <taxon>Neoptera</taxon>
        <taxon>Endopterygota</taxon>
        <taxon>Diptera</taxon>
        <taxon>Brachycera</taxon>
        <taxon>Muscomorpha</taxon>
        <taxon>Tephritoidea</taxon>
        <taxon>Tephritidae</taxon>
        <taxon>Bactrocera</taxon>
        <taxon>Bactrocera</taxon>
    </lineage>
</organism>
<dbReference type="PANTHER" id="PTHR13238:SF0">
    <property type="entry name" value="CILIA- AND FLAGELLA-ASSOCIATED PROTEIN 298"/>
    <property type="match status" value="1"/>
</dbReference>
<evidence type="ECO:0000313" key="2">
    <source>
        <dbReference type="EMBL" id="JAC43944.1"/>
    </source>
</evidence>
<reference evidence="2" key="1">
    <citation type="journal article" date="2014" name="BMC Genomics">
        <title>Characterizing the developmental transcriptome of the oriental fruit fly, Bactrocera dorsalis (Diptera: Tephritidae) through comparative genomic analysis with Drosophila melanogaster utilizing modENCODE datasets.</title>
        <authorList>
            <person name="Geib S.M."/>
            <person name="Calla B."/>
            <person name="Hall B."/>
            <person name="Hou S."/>
            <person name="Manoukis N.C."/>
        </authorList>
    </citation>
    <scope>NUCLEOTIDE SEQUENCE</scope>
    <source>
        <strain evidence="2">Punador</strain>
    </source>
</reference>
<protein>
    <submittedName>
        <fullName evidence="2">Uncharacterized protein C21orf59-like protein</fullName>
    </submittedName>
</protein>
<comment type="similarity">
    <text evidence="1">Belongs to the CFAP298 family.</text>
</comment>
<evidence type="ECO:0000256" key="1">
    <source>
        <dbReference type="ARBA" id="ARBA00009619"/>
    </source>
</evidence>
<name>A0A034VN88_BACDO</name>
<dbReference type="InterPro" id="IPR021298">
    <property type="entry name" value="CFAP298"/>
</dbReference>
<dbReference type="OrthoDB" id="276065at2759"/>